<dbReference type="AlphaFoldDB" id="A0A199W9I0"/>
<feature type="compositionally biased region" description="Pro residues" evidence="1">
    <location>
        <begin position="259"/>
        <end position="271"/>
    </location>
</feature>
<feature type="region of interest" description="Disordered" evidence="1">
    <location>
        <begin position="1"/>
        <end position="104"/>
    </location>
</feature>
<accession>A0A199W9I0</accession>
<dbReference type="FunFam" id="2.40.100.10:FF:000037">
    <property type="entry name" value="Peptidyl-prolyl cis-trans isomerase"/>
    <property type="match status" value="1"/>
</dbReference>
<reference evidence="3 4" key="1">
    <citation type="journal article" date="2016" name="DNA Res.">
        <title>The draft genome of MD-2 pineapple using hybrid error correction of long reads.</title>
        <authorList>
            <person name="Redwan R.M."/>
            <person name="Saidin A."/>
            <person name="Kumar S.V."/>
        </authorList>
    </citation>
    <scope>NUCLEOTIDE SEQUENCE [LARGE SCALE GENOMIC DNA]</scope>
    <source>
        <strain evidence="4">cv. MD2</strain>
        <tissue evidence="3">Leaf</tissue>
    </source>
</reference>
<feature type="compositionally biased region" description="Basic residues" evidence="1">
    <location>
        <begin position="119"/>
        <end position="129"/>
    </location>
</feature>
<dbReference type="Proteomes" id="UP000092600">
    <property type="component" value="Unassembled WGS sequence"/>
</dbReference>
<evidence type="ECO:0000313" key="4">
    <source>
        <dbReference type="Proteomes" id="UP000092600"/>
    </source>
</evidence>
<dbReference type="EMBL" id="LSRQ01000080">
    <property type="protein sequence ID" value="OAY85555.1"/>
    <property type="molecule type" value="Genomic_DNA"/>
</dbReference>
<name>A0A199W9I0_ANACO</name>
<comment type="caution">
    <text evidence="3">The sequence shown here is derived from an EMBL/GenBank/DDBJ whole genome shotgun (WGS) entry which is preliminary data.</text>
</comment>
<feature type="region of interest" description="Disordered" evidence="1">
    <location>
        <begin position="116"/>
        <end position="145"/>
    </location>
</feature>
<feature type="compositionally biased region" description="Low complexity" evidence="1">
    <location>
        <begin position="214"/>
        <end position="258"/>
    </location>
</feature>
<feature type="compositionally biased region" description="Low complexity" evidence="1">
    <location>
        <begin position="192"/>
        <end position="203"/>
    </location>
</feature>
<feature type="domain" description="PPIase cyclophilin-type" evidence="2">
    <location>
        <begin position="285"/>
        <end position="459"/>
    </location>
</feature>
<dbReference type="PANTHER" id="PTHR47875:SF1">
    <property type="entry name" value="PEPTIDYL-PROLYL CIS-TRANS ISOMERASE CYP28, CHLOROPLASTIC"/>
    <property type="match status" value="1"/>
</dbReference>
<evidence type="ECO:0000259" key="2">
    <source>
        <dbReference type="PROSITE" id="PS50072"/>
    </source>
</evidence>
<feature type="compositionally biased region" description="Pro residues" evidence="1">
    <location>
        <begin position="204"/>
        <end position="213"/>
    </location>
</feature>
<dbReference type="PANTHER" id="PTHR47875">
    <property type="entry name" value="PEPTIDYL-PROLYL CIS-TRANS ISOMERASE CYP28, CHLOROPLASTIC"/>
    <property type="match status" value="1"/>
</dbReference>
<dbReference type="GO" id="GO:0003755">
    <property type="term" value="F:peptidyl-prolyl cis-trans isomerase activity"/>
    <property type="evidence" value="ECO:0007669"/>
    <property type="project" value="InterPro"/>
</dbReference>
<dbReference type="InterPro" id="IPR029000">
    <property type="entry name" value="Cyclophilin-like_dom_sf"/>
</dbReference>
<evidence type="ECO:0000256" key="1">
    <source>
        <dbReference type="SAM" id="MobiDB-lite"/>
    </source>
</evidence>
<sequence>MRGIARSIRSLGDAAPAAAEAGDEVAAPERPPRPWAGAGEETLVFGREKKARTPAVSIPQPGGSRARRRRRGGGRGERGRGGQRRGGRGRGVGGGSSDGEALPRRWRPRAELCHEARGAPRHARGRCTRRPAGVGVERRRGGGLVGRARGYSRHHVVIQWPPHCLPISVTIVTTTPPLSPDRKTLTPTLGHSSPRVAPSSSSSPRPPPPPPSSLPSNASDSTASPSPSPSVSTSATSPASPTASSWTSACALATSARPPLAPTSPRAPTPSPSAASSSASTPPPPLTAANFKAACAAAAYRGTLVHKVLPGQFFVAGRQGRREKGEVRPPPGLARNVETVDPKAFQLRHSRPGTLSLCLSENDDDDEVKLDPDYHNVEFLVTTGPGPCPQLDGENIVFGTVLEGLDVVTAIASIPTYKPAERIRLLNDFAEFIGDERAQVARTMWNRPLKTVYISDCGELKVTKPSLSPSLP</sequence>
<protein>
    <submittedName>
        <fullName evidence="3">Peptidyl-prolyl cis-trans isomerase CYP28, chloroplastic</fullName>
    </submittedName>
</protein>
<evidence type="ECO:0000313" key="3">
    <source>
        <dbReference type="EMBL" id="OAY85555.1"/>
    </source>
</evidence>
<dbReference type="PROSITE" id="PS50072">
    <property type="entry name" value="CSA_PPIASE_2"/>
    <property type="match status" value="1"/>
</dbReference>
<dbReference type="SUPFAM" id="SSF50891">
    <property type="entry name" value="Cyclophilin-like"/>
    <property type="match status" value="1"/>
</dbReference>
<dbReference type="GO" id="GO:0009507">
    <property type="term" value="C:chloroplast"/>
    <property type="evidence" value="ECO:0007669"/>
    <property type="project" value="TreeGrafter"/>
</dbReference>
<dbReference type="Pfam" id="PF00160">
    <property type="entry name" value="Pro_isomerase"/>
    <property type="match status" value="1"/>
</dbReference>
<dbReference type="STRING" id="4615.A0A199W9I0"/>
<proteinExistence type="predicted"/>
<gene>
    <name evidence="3" type="ORF">ACMD2_12283</name>
</gene>
<dbReference type="Gene3D" id="2.40.100.10">
    <property type="entry name" value="Cyclophilin-like"/>
    <property type="match status" value="1"/>
</dbReference>
<organism evidence="3 4">
    <name type="scientific">Ananas comosus</name>
    <name type="common">Pineapple</name>
    <name type="synonym">Ananas ananas</name>
    <dbReference type="NCBI Taxonomy" id="4615"/>
    <lineage>
        <taxon>Eukaryota</taxon>
        <taxon>Viridiplantae</taxon>
        <taxon>Streptophyta</taxon>
        <taxon>Embryophyta</taxon>
        <taxon>Tracheophyta</taxon>
        <taxon>Spermatophyta</taxon>
        <taxon>Magnoliopsida</taxon>
        <taxon>Liliopsida</taxon>
        <taxon>Poales</taxon>
        <taxon>Bromeliaceae</taxon>
        <taxon>Bromelioideae</taxon>
        <taxon>Ananas</taxon>
    </lineage>
</organism>
<dbReference type="InterPro" id="IPR002130">
    <property type="entry name" value="Cyclophilin-type_PPIase_dom"/>
</dbReference>
<feature type="region of interest" description="Disordered" evidence="1">
    <location>
        <begin position="174"/>
        <end position="284"/>
    </location>
</feature>
<keyword evidence="3" id="KW-0413">Isomerase</keyword>
<dbReference type="InterPro" id="IPR044178">
    <property type="entry name" value="CYP28-like"/>
</dbReference>